<dbReference type="AlphaFoldDB" id="A0A519BLR2"/>
<comment type="caution">
    <text evidence="1">The sequence shown here is derived from an EMBL/GenBank/DDBJ whole genome shotgun (WGS) entry which is preliminary data.</text>
</comment>
<name>A0A519BLR2_9DELT</name>
<evidence type="ECO:0008006" key="3">
    <source>
        <dbReference type="Google" id="ProtNLM"/>
    </source>
</evidence>
<sequence length="86" mass="10228">MTKIEFSRHAERRIKLYSIAEIDIINTLNEYLKKNKIIYGKHDIINKELSEKYVYPIKIIFTAEADKLIIISVFPLKRGYKNENIL</sequence>
<organism evidence="1 2">
    <name type="scientific">Candidatus Acididesulfobacter diazotrophicus</name>
    <dbReference type="NCBI Taxonomy" id="2597226"/>
    <lineage>
        <taxon>Bacteria</taxon>
        <taxon>Deltaproteobacteria</taxon>
        <taxon>Candidatus Acidulodesulfobacterales</taxon>
        <taxon>Candidatus Acididesulfobacter</taxon>
    </lineage>
</organism>
<evidence type="ECO:0000313" key="2">
    <source>
        <dbReference type="Proteomes" id="UP000319296"/>
    </source>
</evidence>
<reference evidence="1 2" key="1">
    <citation type="journal article" date="2019" name="ISME J.">
        <title>Insights into ecological role of a new deltaproteobacterial order Candidatus Acidulodesulfobacterales by metagenomics and metatranscriptomics.</title>
        <authorList>
            <person name="Tan S."/>
            <person name="Liu J."/>
            <person name="Fang Y."/>
            <person name="Hedlund B.P."/>
            <person name="Lian Z.H."/>
            <person name="Huang L.Y."/>
            <person name="Li J.T."/>
            <person name="Huang L.N."/>
            <person name="Li W.J."/>
            <person name="Jiang H.C."/>
            <person name="Dong H.L."/>
            <person name="Shu W.S."/>
        </authorList>
    </citation>
    <scope>NUCLEOTIDE SEQUENCE [LARGE SCALE GENOMIC DNA]</scope>
    <source>
        <strain evidence="1">AP1</strain>
    </source>
</reference>
<protein>
    <recommendedName>
        <fullName evidence="3">DUF4258 domain-containing protein</fullName>
    </recommendedName>
</protein>
<evidence type="ECO:0000313" key="1">
    <source>
        <dbReference type="EMBL" id="RZD18212.1"/>
    </source>
</evidence>
<dbReference type="Proteomes" id="UP000319296">
    <property type="component" value="Unassembled WGS sequence"/>
</dbReference>
<gene>
    <name evidence="1" type="ORF">EVG15_07075</name>
</gene>
<dbReference type="EMBL" id="SGBB01000012">
    <property type="protein sequence ID" value="RZD18212.1"/>
    <property type="molecule type" value="Genomic_DNA"/>
</dbReference>
<proteinExistence type="predicted"/>
<accession>A0A519BLR2</accession>